<keyword evidence="2" id="KW-1003">Cell membrane</keyword>
<name>A0A0J1B310_RHOIS</name>
<keyword evidence="8" id="KW-1185">Reference proteome</keyword>
<protein>
    <submittedName>
        <fullName evidence="7">Flippase</fullName>
    </submittedName>
</protein>
<dbReference type="STRING" id="595434.RISK_006451"/>
<accession>A0A0J1B310</accession>
<reference evidence="7" key="1">
    <citation type="submission" date="2015-05" db="EMBL/GenBank/DDBJ databases">
        <title>Permanent draft genome of Rhodopirellula islandicus K833.</title>
        <authorList>
            <person name="Kizina J."/>
            <person name="Richter M."/>
            <person name="Glockner F.O."/>
            <person name="Harder J."/>
        </authorList>
    </citation>
    <scope>NUCLEOTIDE SEQUENCE [LARGE SCALE GENOMIC DNA]</scope>
    <source>
        <strain evidence="7">K833</strain>
    </source>
</reference>
<dbReference type="PANTHER" id="PTHR30250:SF26">
    <property type="entry name" value="PSMA PROTEIN"/>
    <property type="match status" value="1"/>
</dbReference>
<sequence length="462" mass="49252">MQTNESGIPKMTRKRRLAANFSVGMYSKSLILARQLAIVPLFISAWGPEYFGEWLLISSIPSFLAMSNLGVGTSAATRAVLALGAQNYREANSLCLTAIVFIALFGGPLLLAVASLALLGFQFPVSSFELLGAPWPVFLILLGSVFPTQLCAPLEAYWIHGQRAAASSMILSTQVAVELVVTAAVVASGGMAFAVSIGILFSKLSCLVLYAVLSFSMVNRGAGATVSFGVLSKLLVSGIGFQLSAVWQAILFQGTLWVAALTLGTTGAAKWGTLRTLCRTGNQVLTLVNQSIAPELQNAIAKDEVGLARELHSAGVMVSIVLSVPMAIALSLFGPMVYEVWTKGMFSVPPFAWWLMSLSLVLHSFWWTSSVVHRASNRPWRINSLGVASAACSAFCMYYLSMAFGVSGLATGLVVFELIMAVFVLQSSLRILGDTLQQFCCRCTGIASSAIRTSKLLSRGKS</sequence>
<keyword evidence="3 6" id="KW-0812">Transmembrane</keyword>
<feature type="transmembrane region" description="Helical" evidence="6">
    <location>
        <begin position="380"/>
        <end position="400"/>
    </location>
</feature>
<dbReference type="EMBL" id="LECT01000054">
    <property type="protein sequence ID" value="KLU01295.1"/>
    <property type="molecule type" value="Genomic_DNA"/>
</dbReference>
<feature type="transmembrane region" description="Helical" evidence="6">
    <location>
        <begin position="316"/>
        <end position="338"/>
    </location>
</feature>
<proteinExistence type="predicted"/>
<evidence type="ECO:0000256" key="6">
    <source>
        <dbReference type="SAM" id="Phobius"/>
    </source>
</evidence>
<feature type="transmembrane region" description="Helical" evidence="6">
    <location>
        <begin position="95"/>
        <end position="121"/>
    </location>
</feature>
<feature type="transmembrane region" description="Helical" evidence="6">
    <location>
        <begin position="350"/>
        <end position="368"/>
    </location>
</feature>
<evidence type="ECO:0000256" key="1">
    <source>
        <dbReference type="ARBA" id="ARBA00004651"/>
    </source>
</evidence>
<evidence type="ECO:0000256" key="3">
    <source>
        <dbReference type="ARBA" id="ARBA00022692"/>
    </source>
</evidence>
<feature type="transmembrane region" description="Helical" evidence="6">
    <location>
        <begin position="250"/>
        <end position="269"/>
    </location>
</feature>
<organism evidence="7 8">
    <name type="scientific">Rhodopirellula islandica</name>
    <dbReference type="NCBI Taxonomy" id="595434"/>
    <lineage>
        <taxon>Bacteria</taxon>
        <taxon>Pseudomonadati</taxon>
        <taxon>Planctomycetota</taxon>
        <taxon>Planctomycetia</taxon>
        <taxon>Pirellulales</taxon>
        <taxon>Pirellulaceae</taxon>
        <taxon>Rhodopirellula</taxon>
    </lineage>
</organism>
<dbReference type="InterPro" id="IPR050833">
    <property type="entry name" value="Poly_Biosynth_Transport"/>
</dbReference>
<evidence type="ECO:0000256" key="5">
    <source>
        <dbReference type="ARBA" id="ARBA00023136"/>
    </source>
</evidence>
<feature type="transmembrane region" description="Helical" evidence="6">
    <location>
        <begin position="164"/>
        <end position="186"/>
    </location>
</feature>
<keyword evidence="4 6" id="KW-1133">Transmembrane helix</keyword>
<comment type="subcellular location">
    <subcellularLocation>
        <location evidence="1">Cell membrane</location>
        <topology evidence="1">Multi-pass membrane protein</topology>
    </subcellularLocation>
</comment>
<evidence type="ECO:0000313" key="8">
    <source>
        <dbReference type="Proteomes" id="UP000036367"/>
    </source>
</evidence>
<dbReference type="GO" id="GO:0005886">
    <property type="term" value="C:plasma membrane"/>
    <property type="evidence" value="ECO:0007669"/>
    <property type="project" value="UniProtKB-SubCell"/>
</dbReference>
<feature type="transmembrane region" description="Helical" evidence="6">
    <location>
        <begin position="406"/>
        <end position="425"/>
    </location>
</feature>
<dbReference type="AlphaFoldDB" id="A0A0J1B310"/>
<feature type="transmembrane region" description="Helical" evidence="6">
    <location>
        <begin position="133"/>
        <end position="152"/>
    </location>
</feature>
<feature type="transmembrane region" description="Helical" evidence="6">
    <location>
        <begin position="225"/>
        <end position="244"/>
    </location>
</feature>
<dbReference type="PATRIC" id="fig|595434.4.peg.6135"/>
<feature type="transmembrane region" description="Helical" evidence="6">
    <location>
        <begin position="63"/>
        <end position="83"/>
    </location>
</feature>
<dbReference type="PANTHER" id="PTHR30250">
    <property type="entry name" value="PST FAMILY PREDICTED COLANIC ACID TRANSPORTER"/>
    <property type="match status" value="1"/>
</dbReference>
<evidence type="ECO:0000256" key="4">
    <source>
        <dbReference type="ARBA" id="ARBA00022989"/>
    </source>
</evidence>
<comment type="caution">
    <text evidence="7">The sequence shown here is derived from an EMBL/GenBank/DDBJ whole genome shotgun (WGS) entry which is preliminary data.</text>
</comment>
<evidence type="ECO:0000256" key="2">
    <source>
        <dbReference type="ARBA" id="ARBA00022475"/>
    </source>
</evidence>
<dbReference type="Proteomes" id="UP000036367">
    <property type="component" value="Unassembled WGS sequence"/>
</dbReference>
<feature type="transmembrane region" description="Helical" evidence="6">
    <location>
        <begin position="192"/>
        <end position="213"/>
    </location>
</feature>
<evidence type="ECO:0000313" key="7">
    <source>
        <dbReference type="EMBL" id="KLU01295.1"/>
    </source>
</evidence>
<feature type="transmembrane region" description="Helical" evidence="6">
    <location>
        <begin position="21"/>
        <end position="43"/>
    </location>
</feature>
<gene>
    <name evidence="7" type="ORF">RISK_006451</name>
</gene>
<keyword evidence="5 6" id="KW-0472">Membrane</keyword>